<dbReference type="RefSeq" id="XP_028153642.1">
    <property type="nucleotide sequence ID" value="XM_028297841.1"/>
</dbReference>
<name>A0A6P7H532_DIAVI</name>
<dbReference type="Pfam" id="PF05225">
    <property type="entry name" value="HTH_psq"/>
    <property type="match status" value="1"/>
</dbReference>
<dbReference type="InterPro" id="IPR009057">
    <property type="entry name" value="Homeodomain-like_sf"/>
</dbReference>
<evidence type="ECO:0000259" key="2">
    <source>
        <dbReference type="Pfam" id="PF05225"/>
    </source>
</evidence>
<feature type="domain" description="HTH psq-type" evidence="2">
    <location>
        <begin position="19"/>
        <end position="58"/>
    </location>
</feature>
<protein>
    <submittedName>
        <fullName evidence="3">Uncharacterized protein LOC114347107</fullName>
    </submittedName>
</protein>
<dbReference type="Gene3D" id="1.10.10.60">
    <property type="entry name" value="Homeodomain-like"/>
    <property type="match status" value="1"/>
</dbReference>
<evidence type="ECO:0000256" key="1">
    <source>
        <dbReference type="ARBA" id="ARBA00004123"/>
    </source>
</evidence>
<sequence>MPRRIRKKLGARQYVNYSETMLERAVEAVRGGLSSRQAERFKVPRRTILNKIKRTHVSSIGHPLTLTKIEERHLVDVVIASAEYGAPLTSLEIRMLVKQYLDARGTRVVYFSNNNLPSCDWVKAFLSRHKHILTQRHCQNVKRSRAANTEEIIEGYFNNLKITLENIEPQNILNYDETNL</sequence>
<proteinExistence type="predicted"/>
<dbReference type="InterPro" id="IPR007889">
    <property type="entry name" value="HTH_Psq"/>
</dbReference>
<gene>
    <name evidence="3" type="primary">LOC114347107</name>
</gene>
<evidence type="ECO:0000313" key="3">
    <source>
        <dbReference type="RefSeq" id="XP_028153642.1"/>
    </source>
</evidence>
<dbReference type="SUPFAM" id="SSF46689">
    <property type="entry name" value="Homeodomain-like"/>
    <property type="match status" value="1"/>
</dbReference>
<dbReference type="GO" id="GO:0003677">
    <property type="term" value="F:DNA binding"/>
    <property type="evidence" value="ECO:0007669"/>
    <property type="project" value="InterPro"/>
</dbReference>
<organism evidence="3">
    <name type="scientific">Diabrotica virgifera virgifera</name>
    <name type="common">western corn rootworm</name>
    <dbReference type="NCBI Taxonomy" id="50390"/>
    <lineage>
        <taxon>Eukaryota</taxon>
        <taxon>Metazoa</taxon>
        <taxon>Ecdysozoa</taxon>
        <taxon>Arthropoda</taxon>
        <taxon>Hexapoda</taxon>
        <taxon>Insecta</taxon>
        <taxon>Pterygota</taxon>
        <taxon>Neoptera</taxon>
        <taxon>Endopterygota</taxon>
        <taxon>Coleoptera</taxon>
        <taxon>Polyphaga</taxon>
        <taxon>Cucujiformia</taxon>
        <taxon>Chrysomeloidea</taxon>
        <taxon>Chrysomelidae</taxon>
        <taxon>Galerucinae</taxon>
        <taxon>Diabroticina</taxon>
        <taxon>Diabroticites</taxon>
        <taxon>Diabrotica</taxon>
    </lineage>
</organism>
<dbReference type="GO" id="GO:0005634">
    <property type="term" value="C:nucleus"/>
    <property type="evidence" value="ECO:0007669"/>
    <property type="project" value="UniProtKB-SubCell"/>
</dbReference>
<reference evidence="3" key="1">
    <citation type="submission" date="2025-08" db="UniProtKB">
        <authorList>
            <consortium name="RefSeq"/>
        </authorList>
    </citation>
    <scope>IDENTIFICATION</scope>
    <source>
        <tissue evidence="3">Whole insect</tissue>
    </source>
</reference>
<comment type="subcellular location">
    <subcellularLocation>
        <location evidence="1">Nucleus</location>
    </subcellularLocation>
</comment>
<dbReference type="InParanoid" id="A0A6P7H532"/>
<accession>A0A6P7H532</accession>
<dbReference type="AlphaFoldDB" id="A0A6P7H532"/>